<dbReference type="SUPFAM" id="SSF161098">
    <property type="entry name" value="MetI-like"/>
    <property type="match status" value="1"/>
</dbReference>
<dbReference type="GO" id="GO:0055085">
    <property type="term" value="P:transmembrane transport"/>
    <property type="evidence" value="ECO:0007669"/>
    <property type="project" value="InterPro"/>
</dbReference>
<dbReference type="STRING" id="1390249.BHU72_13755"/>
<protein>
    <recommendedName>
        <fullName evidence="8">ABC transmembrane type-1 domain-containing protein</fullName>
    </recommendedName>
</protein>
<evidence type="ECO:0000256" key="1">
    <source>
        <dbReference type="ARBA" id="ARBA00004651"/>
    </source>
</evidence>
<evidence type="ECO:0000256" key="2">
    <source>
        <dbReference type="ARBA" id="ARBA00022448"/>
    </source>
</evidence>
<reference evidence="9 10" key="1">
    <citation type="submission" date="2016-09" db="EMBL/GenBank/DDBJ databases">
        <title>Desulfuribacillus arsenicus sp. nov., an obligately anaerobic, dissimilatory arsenic- and antimonate-reducing bacterium isolated from anoxic sediments.</title>
        <authorList>
            <person name="Abin C.A."/>
            <person name="Hollibaugh J.T."/>
        </authorList>
    </citation>
    <scope>NUCLEOTIDE SEQUENCE [LARGE SCALE GENOMIC DNA]</scope>
    <source>
        <strain evidence="9 10">MLFW-2</strain>
    </source>
</reference>
<keyword evidence="4 7" id="KW-0812">Transmembrane</keyword>
<sequence length="256" mass="28159">MKGFIINLKKIILGSLAIATVILIWWGISKNVSPIVLPSPIETIEALQKLAESGKLWKEIAITAERVCIGFTISLVLGTFLGCMIGSFPMLFHFFKPIIVIIQTTPPISWIILAIIWFDFGGAAPIFVVVIATFPIFVINAIQGTRQIPSSLVEMAKIFHASFLQIAKDIYFPALWPFVSSAISICIGISWKTIVMAELLSSSSGAGAALSWARLQLETAQVLAWTLVIVILGVTIEQVFQRISDMTRAGRIQEWK</sequence>
<evidence type="ECO:0000256" key="3">
    <source>
        <dbReference type="ARBA" id="ARBA00022475"/>
    </source>
</evidence>
<keyword evidence="2 7" id="KW-0813">Transport</keyword>
<keyword evidence="10" id="KW-1185">Reference proteome</keyword>
<dbReference type="EMBL" id="MJAT01000005">
    <property type="protein sequence ID" value="OEH86286.1"/>
    <property type="molecule type" value="Genomic_DNA"/>
</dbReference>
<evidence type="ECO:0000313" key="9">
    <source>
        <dbReference type="EMBL" id="OEH86286.1"/>
    </source>
</evidence>
<feature type="domain" description="ABC transmembrane type-1" evidence="8">
    <location>
        <begin position="60"/>
        <end position="240"/>
    </location>
</feature>
<dbReference type="AlphaFoldDB" id="A0A1E5L828"/>
<feature type="transmembrane region" description="Helical" evidence="7">
    <location>
        <begin position="124"/>
        <end position="142"/>
    </location>
</feature>
<dbReference type="InterPro" id="IPR035906">
    <property type="entry name" value="MetI-like_sf"/>
</dbReference>
<gene>
    <name evidence="9" type="ORF">BHU72_13755</name>
</gene>
<evidence type="ECO:0000256" key="6">
    <source>
        <dbReference type="ARBA" id="ARBA00023136"/>
    </source>
</evidence>
<feature type="transmembrane region" description="Helical" evidence="7">
    <location>
        <begin position="12"/>
        <end position="28"/>
    </location>
</feature>
<dbReference type="PROSITE" id="PS50928">
    <property type="entry name" value="ABC_TM1"/>
    <property type="match status" value="1"/>
</dbReference>
<dbReference type="OrthoDB" id="9804353at2"/>
<comment type="subcellular location">
    <subcellularLocation>
        <location evidence="1 7">Cell membrane</location>
        <topology evidence="1 7">Multi-pass membrane protein</topology>
    </subcellularLocation>
</comment>
<dbReference type="GO" id="GO:0005886">
    <property type="term" value="C:plasma membrane"/>
    <property type="evidence" value="ECO:0007669"/>
    <property type="project" value="UniProtKB-SubCell"/>
</dbReference>
<dbReference type="PANTHER" id="PTHR30151:SF0">
    <property type="entry name" value="ABC TRANSPORTER PERMEASE PROTEIN MJ0413-RELATED"/>
    <property type="match status" value="1"/>
</dbReference>
<dbReference type="InterPro" id="IPR000515">
    <property type="entry name" value="MetI-like"/>
</dbReference>
<evidence type="ECO:0000256" key="7">
    <source>
        <dbReference type="RuleBase" id="RU363032"/>
    </source>
</evidence>
<evidence type="ECO:0000256" key="5">
    <source>
        <dbReference type="ARBA" id="ARBA00022989"/>
    </source>
</evidence>
<comment type="caution">
    <text evidence="9">The sequence shown here is derived from an EMBL/GenBank/DDBJ whole genome shotgun (WGS) entry which is preliminary data.</text>
</comment>
<keyword evidence="6 7" id="KW-0472">Membrane</keyword>
<evidence type="ECO:0000259" key="8">
    <source>
        <dbReference type="PROSITE" id="PS50928"/>
    </source>
</evidence>
<dbReference type="RefSeq" id="WP_069701265.1">
    <property type="nucleotide sequence ID" value="NZ_MJAT01000005.1"/>
</dbReference>
<feature type="transmembrane region" description="Helical" evidence="7">
    <location>
        <begin position="98"/>
        <end position="118"/>
    </location>
</feature>
<dbReference type="PANTHER" id="PTHR30151">
    <property type="entry name" value="ALKANE SULFONATE ABC TRANSPORTER-RELATED, MEMBRANE SUBUNIT"/>
    <property type="match status" value="1"/>
</dbReference>
<dbReference type="CDD" id="cd06261">
    <property type="entry name" value="TM_PBP2"/>
    <property type="match status" value="1"/>
</dbReference>
<accession>A0A1E5L828</accession>
<feature type="transmembrane region" description="Helical" evidence="7">
    <location>
        <begin position="69"/>
        <end position="91"/>
    </location>
</feature>
<feature type="transmembrane region" description="Helical" evidence="7">
    <location>
        <begin position="170"/>
        <end position="191"/>
    </location>
</feature>
<comment type="similarity">
    <text evidence="7">Belongs to the binding-protein-dependent transport system permease family.</text>
</comment>
<keyword evidence="3" id="KW-1003">Cell membrane</keyword>
<proteinExistence type="inferred from homology"/>
<name>A0A1E5L828_9FIRM</name>
<dbReference type="Gene3D" id="1.10.3720.10">
    <property type="entry name" value="MetI-like"/>
    <property type="match status" value="1"/>
</dbReference>
<dbReference type="Pfam" id="PF00528">
    <property type="entry name" value="BPD_transp_1"/>
    <property type="match status" value="1"/>
</dbReference>
<keyword evidence="5 7" id="KW-1133">Transmembrane helix</keyword>
<evidence type="ECO:0000256" key="4">
    <source>
        <dbReference type="ARBA" id="ARBA00022692"/>
    </source>
</evidence>
<feature type="transmembrane region" description="Helical" evidence="7">
    <location>
        <begin position="222"/>
        <end position="240"/>
    </location>
</feature>
<evidence type="ECO:0000313" key="10">
    <source>
        <dbReference type="Proteomes" id="UP000095255"/>
    </source>
</evidence>
<dbReference type="Proteomes" id="UP000095255">
    <property type="component" value="Unassembled WGS sequence"/>
</dbReference>
<organism evidence="9 10">
    <name type="scientific">Desulfuribacillus stibiiarsenatis</name>
    <dbReference type="NCBI Taxonomy" id="1390249"/>
    <lineage>
        <taxon>Bacteria</taxon>
        <taxon>Bacillati</taxon>
        <taxon>Bacillota</taxon>
        <taxon>Desulfuribacillia</taxon>
        <taxon>Desulfuribacillales</taxon>
        <taxon>Desulfuribacillaceae</taxon>
        <taxon>Desulfuribacillus</taxon>
    </lineage>
</organism>